<evidence type="ECO:0000313" key="2">
    <source>
        <dbReference type="Proteomes" id="UP000254424"/>
    </source>
</evidence>
<gene>
    <name evidence="1" type="ORF">NCTC11155_01419</name>
</gene>
<dbReference type="EMBL" id="UFSX01000001">
    <property type="protein sequence ID" value="SUV29436.1"/>
    <property type="molecule type" value="Genomic_DNA"/>
</dbReference>
<dbReference type="AlphaFoldDB" id="A0A380YMQ1"/>
<accession>A0A380YMQ1</accession>
<protein>
    <submittedName>
        <fullName evidence="1">Uncharacterized protein</fullName>
    </submittedName>
</protein>
<sequence>MLCPVYTLYDTYCGVLQHFDFVNMYKHRFGRYLCFVNDSGTFPALFPSVPAFFRRP</sequence>
<dbReference type="Proteomes" id="UP000254424">
    <property type="component" value="Unassembled WGS sequence"/>
</dbReference>
<organism evidence="1 2">
    <name type="scientific">Bacteroides eggerthii</name>
    <dbReference type="NCBI Taxonomy" id="28111"/>
    <lineage>
        <taxon>Bacteria</taxon>
        <taxon>Pseudomonadati</taxon>
        <taxon>Bacteroidota</taxon>
        <taxon>Bacteroidia</taxon>
        <taxon>Bacteroidales</taxon>
        <taxon>Bacteroidaceae</taxon>
        <taxon>Bacteroides</taxon>
    </lineage>
</organism>
<evidence type="ECO:0000313" key="1">
    <source>
        <dbReference type="EMBL" id="SUV29436.1"/>
    </source>
</evidence>
<name>A0A380YMQ1_9BACE</name>
<reference evidence="1 2" key="1">
    <citation type="submission" date="2018-06" db="EMBL/GenBank/DDBJ databases">
        <authorList>
            <consortium name="Pathogen Informatics"/>
            <person name="Doyle S."/>
        </authorList>
    </citation>
    <scope>NUCLEOTIDE SEQUENCE [LARGE SCALE GENOMIC DNA]</scope>
    <source>
        <strain evidence="1 2">NCTC11155</strain>
    </source>
</reference>
<proteinExistence type="predicted"/>